<dbReference type="STRING" id="215243.A0A0D2DD87"/>
<feature type="repeat" description="ANK" evidence="3">
    <location>
        <begin position="677"/>
        <end position="709"/>
    </location>
</feature>
<proteinExistence type="predicted"/>
<dbReference type="HOGENOM" id="CLU_292870_0_0_1"/>
<evidence type="ECO:0000256" key="2">
    <source>
        <dbReference type="ARBA" id="ARBA00023043"/>
    </source>
</evidence>
<feature type="compositionally biased region" description="Basic residues" evidence="4">
    <location>
        <begin position="1023"/>
        <end position="1033"/>
    </location>
</feature>
<dbReference type="EMBL" id="KN847337">
    <property type="protein sequence ID" value="KIW40983.1"/>
    <property type="molecule type" value="Genomic_DNA"/>
</dbReference>
<dbReference type="PANTHER" id="PTHR24198">
    <property type="entry name" value="ANKYRIN REPEAT AND PROTEIN KINASE DOMAIN-CONTAINING PROTEIN"/>
    <property type="match status" value="1"/>
</dbReference>
<accession>A0A0D2DD87</accession>
<dbReference type="Proteomes" id="UP000053342">
    <property type="component" value="Unassembled WGS sequence"/>
</dbReference>
<feature type="repeat" description="ANK" evidence="3">
    <location>
        <begin position="608"/>
        <end position="637"/>
    </location>
</feature>
<keyword evidence="6" id="KW-1185">Reference proteome</keyword>
<evidence type="ECO:0000313" key="5">
    <source>
        <dbReference type="EMBL" id="KIW40983.1"/>
    </source>
</evidence>
<dbReference type="SMART" id="SM00248">
    <property type="entry name" value="ANK"/>
    <property type="match status" value="15"/>
</dbReference>
<evidence type="ECO:0000313" key="6">
    <source>
        <dbReference type="Proteomes" id="UP000053342"/>
    </source>
</evidence>
<keyword evidence="2 3" id="KW-0040">ANK repeat</keyword>
<dbReference type="VEuPathDB" id="FungiDB:PV06_06582"/>
<feature type="repeat" description="ANK" evidence="3">
    <location>
        <begin position="902"/>
        <end position="934"/>
    </location>
</feature>
<evidence type="ECO:0000256" key="3">
    <source>
        <dbReference type="PROSITE-ProRule" id="PRU00023"/>
    </source>
</evidence>
<sequence length="1039" mass="115358">MRVKQGNKNTRPRTCEDLTIRRELINPTAVTTITLPCHSFWEWIRRIFPVGDKLSFSSVLNSYSASFEPYFHYLQEFQLIGTDNPSEESNSLAVGVPLRSIRDTSHPPDVTQLVDTNNEPKANQSLTVGASLSTPRDASYPSVTDFQSEAGKMSIAIASRLFMAASRNYEDLRESLASEVWRVALPEKSYFISDMELVAYYPGVADLPVLMSYLVYICSNHLIQRDHFDNLADNLLSKYGIEALRYSCIEQLQYLRSFQEFILLYAARKGRYEIVRFLRPFLLDLDQRLRGGAYPRTLLHEAVLHKQTSFGKALLDDGADAGCPMAPSELQVFLYDRPAMDLAAYFAPELFRHMLDISRQKSTFNPALLLPLAAKSGMIVTECLQLLELGANVNAMDSQGWTALQHAVSAQQHSLVCTLLDHGASTDLGKENRAILKRYQSLESRVALPLSLGIESNDVEMCEILLRAGADVNDHLFTTNGDLLDPYYKQLLLEDLPRGTFQTALQRAVWENNTQLIQLLLEQGAKPTVESTIPCIIIAVWRNNYEALALLIQHGANLSETYDGSLLGKADAMVYASYGGDLRILHILIRSGVFIEPAQQICGKVWTLGWTPLQAACLSGNAAVAQLLLASGADVNAPCFFDGGLTALQAAIRCRNMALVNLLLNWGANVNASPSRYGDTVLSAAIKSGSMSVLRHLIAHGADVTYNGCNYRHGYDESMIPTVAAAILGRIDFIQEMLQAGLNLQAPIRQNTPSTILGEALSRAARYARIEVIEWFLQHTVTLIPLELSEILFSIHFYQKFDREASKKFTLELLDRGADANAFHSGETRSPTTILSRICFSRKENKELVQLLLDRGVDVDPDPGCDTKLEVPLIGAVRNGHIAIVELLLEYGANPNTTSDAFRWTPLQHAASQGYIRIAQILLAHGADVGALTSDGQYTALDLAVTNGRFDMVKLLLDNYKLGDCGHMSRVCQKYAEVAREECQWAILKLLESYQSEAQHSDDEIKPLLDAEATETGTERSRKVSHRTLKRKTLTSIPG</sequence>
<dbReference type="SUPFAM" id="SSF48403">
    <property type="entry name" value="Ankyrin repeat"/>
    <property type="match status" value="4"/>
</dbReference>
<dbReference type="Gene3D" id="1.25.40.20">
    <property type="entry name" value="Ankyrin repeat-containing domain"/>
    <property type="match status" value="3"/>
</dbReference>
<feature type="region of interest" description="Disordered" evidence="4">
    <location>
        <begin position="1012"/>
        <end position="1039"/>
    </location>
</feature>
<evidence type="ECO:0000256" key="4">
    <source>
        <dbReference type="SAM" id="MobiDB-lite"/>
    </source>
</evidence>
<feature type="repeat" description="ANK" evidence="3">
    <location>
        <begin position="643"/>
        <end position="675"/>
    </location>
</feature>
<reference evidence="5 6" key="1">
    <citation type="submission" date="2015-01" db="EMBL/GenBank/DDBJ databases">
        <title>The Genome Sequence of Exophiala oligosperma CBS72588.</title>
        <authorList>
            <consortium name="The Broad Institute Genomics Platform"/>
            <person name="Cuomo C."/>
            <person name="de Hoog S."/>
            <person name="Gorbushina A."/>
            <person name="Stielow B."/>
            <person name="Teixiera M."/>
            <person name="Abouelleil A."/>
            <person name="Chapman S.B."/>
            <person name="Priest M."/>
            <person name="Young S.K."/>
            <person name="Wortman J."/>
            <person name="Nusbaum C."/>
            <person name="Birren B."/>
        </authorList>
    </citation>
    <scope>NUCLEOTIDE SEQUENCE [LARGE SCALE GENOMIC DNA]</scope>
    <source>
        <strain evidence="5 6">CBS 72588</strain>
    </source>
</reference>
<dbReference type="OrthoDB" id="4158298at2759"/>
<name>A0A0D2DD87_9EURO</name>
<dbReference type="Pfam" id="PF12796">
    <property type="entry name" value="Ank_2"/>
    <property type="match status" value="4"/>
</dbReference>
<feature type="repeat" description="ANK" evidence="3">
    <location>
        <begin position="868"/>
        <end position="900"/>
    </location>
</feature>
<dbReference type="InterPro" id="IPR002110">
    <property type="entry name" value="Ankyrin_rpt"/>
</dbReference>
<gene>
    <name evidence="5" type="ORF">PV06_06582</name>
</gene>
<dbReference type="PROSITE" id="PS50297">
    <property type="entry name" value="ANK_REP_REGION"/>
    <property type="match status" value="5"/>
</dbReference>
<dbReference type="InterPro" id="IPR036770">
    <property type="entry name" value="Ankyrin_rpt-contain_sf"/>
</dbReference>
<feature type="repeat" description="ANK" evidence="3">
    <location>
        <begin position="500"/>
        <end position="532"/>
    </location>
</feature>
<dbReference type="RefSeq" id="XP_016261199.1">
    <property type="nucleotide sequence ID" value="XM_016407719.1"/>
</dbReference>
<organism evidence="5 6">
    <name type="scientific">Exophiala oligosperma</name>
    <dbReference type="NCBI Taxonomy" id="215243"/>
    <lineage>
        <taxon>Eukaryota</taxon>
        <taxon>Fungi</taxon>
        <taxon>Dikarya</taxon>
        <taxon>Ascomycota</taxon>
        <taxon>Pezizomycotina</taxon>
        <taxon>Eurotiomycetes</taxon>
        <taxon>Chaetothyriomycetidae</taxon>
        <taxon>Chaetothyriales</taxon>
        <taxon>Herpotrichiellaceae</taxon>
        <taxon>Exophiala</taxon>
    </lineage>
</organism>
<dbReference type="PROSITE" id="PS50088">
    <property type="entry name" value="ANK_REPEAT"/>
    <property type="match status" value="7"/>
</dbReference>
<dbReference type="GeneID" id="27358656"/>
<keyword evidence="1" id="KW-0677">Repeat</keyword>
<dbReference type="PRINTS" id="PR01415">
    <property type="entry name" value="ANKYRIN"/>
</dbReference>
<evidence type="ECO:0000256" key="1">
    <source>
        <dbReference type="ARBA" id="ARBA00022737"/>
    </source>
</evidence>
<feature type="repeat" description="ANK" evidence="3">
    <location>
        <begin position="399"/>
        <end position="431"/>
    </location>
</feature>
<dbReference type="AlphaFoldDB" id="A0A0D2DD87"/>
<protein>
    <submittedName>
        <fullName evidence="5">Uncharacterized protein</fullName>
    </submittedName>
</protein>
<dbReference type="PANTHER" id="PTHR24198:SF165">
    <property type="entry name" value="ANKYRIN REPEAT-CONTAINING PROTEIN-RELATED"/>
    <property type="match status" value="1"/>
</dbReference>